<gene>
    <name evidence="2" type="ORF">BpHYR1_038284</name>
</gene>
<name>A0A3M7PT26_BRAPC</name>
<keyword evidence="1" id="KW-1133">Transmembrane helix</keyword>
<keyword evidence="3" id="KW-1185">Reference proteome</keyword>
<reference evidence="2 3" key="1">
    <citation type="journal article" date="2018" name="Sci. Rep.">
        <title>Genomic signatures of local adaptation to the degree of environmental predictability in rotifers.</title>
        <authorList>
            <person name="Franch-Gras L."/>
            <person name="Hahn C."/>
            <person name="Garcia-Roger E.M."/>
            <person name="Carmona M.J."/>
            <person name="Serra M."/>
            <person name="Gomez A."/>
        </authorList>
    </citation>
    <scope>NUCLEOTIDE SEQUENCE [LARGE SCALE GENOMIC DNA]</scope>
    <source>
        <strain evidence="2">HYR1</strain>
    </source>
</reference>
<evidence type="ECO:0000313" key="3">
    <source>
        <dbReference type="Proteomes" id="UP000276133"/>
    </source>
</evidence>
<accession>A0A3M7PT26</accession>
<evidence type="ECO:0000313" key="2">
    <source>
        <dbReference type="EMBL" id="RNA02307.1"/>
    </source>
</evidence>
<dbReference type="Proteomes" id="UP000276133">
    <property type="component" value="Unassembled WGS sequence"/>
</dbReference>
<comment type="caution">
    <text evidence="2">The sequence shown here is derived from an EMBL/GenBank/DDBJ whole genome shotgun (WGS) entry which is preliminary data.</text>
</comment>
<keyword evidence="1" id="KW-0812">Transmembrane</keyword>
<keyword evidence="1" id="KW-0472">Membrane</keyword>
<proteinExistence type="predicted"/>
<evidence type="ECO:0000256" key="1">
    <source>
        <dbReference type="SAM" id="Phobius"/>
    </source>
</evidence>
<dbReference type="AlphaFoldDB" id="A0A3M7PT26"/>
<organism evidence="2 3">
    <name type="scientific">Brachionus plicatilis</name>
    <name type="common">Marine rotifer</name>
    <name type="synonym">Brachionus muelleri</name>
    <dbReference type="NCBI Taxonomy" id="10195"/>
    <lineage>
        <taxon>Eukaryota</taxon>
        <taxon>Metazoa</taxon>
        <taxon>Spiralia</taxon>
        <taxon>Gnathifera</taxon>
        <taxon>Rotifera</taxon>
        <taxon>Eurotatoria</taxon>
        <taxon>Monogononta</taxon>
        <taxon>Pseudotrocha</taxon>
        <taxon>Ploima</taxon>
        <taxon>Brachionidae</taxon>
        <taxon>Brachionus</taxon>
    </lineage>
</organism>
<feature type="transmembrane region" description="Helical" evidence="1">
    <location>
        <begin position="46"/>
        <end position="65"/>
    </location>
</feature>
<dbReference type="EMBL" id="REGN01008927">
    <property type="protein sequence ID" value="RNA02307.1"/>
    <property type="molecule type" value="Genomic_DNA"/>
</dbReference>
<protein>
    <submittedName>
        <fullName evidence="2">Uncharacterized protein</fullName>
    </submittedName>
</protein>
<sequence>MKSVSISILKKIVDTDVLHKNNKFKNEVVAATVVFSWTMLIQRLKILAAFGLISNFFFLPFFVLLK</sequence>